<feature type="compositionally biased region" description="Basic and acidic residues" evidence="1">
    <location>
        <begin position="97"/>
        <end position="106"/>
    </location>
</feature>
<sequence>MIVYCWVMFWYCFGVVSDCFSCESDVKSSYNVELLFAASFDSKMGCLRSVFAAKKQGKPIREVRTRFWKLREGENQLLVLLEGISVVERAVTRPRRPRESRVRDSALETPSEPCPRP</sequence>
<keyword evidence="4" id="KW-1185">Reference proteome</keyword>
<feature type="chain" id="PRO_5045048009" description="Secreted protein" evidence="2">
    <location>
        <begin position="18"/>
        <end position="117"/>
    </location>
</feature>
<organism evidence="3 4">
    <name type="scientific">Hibiscus sabdariffa</name>
    <name type="common">roselle</name>
    <dbReference type="NCBI Taxonomy" id="183260"/>
    <lineage>
        <taxon>Eukaryota</taxon>
        <taxon>Viridiplantae</taxon>
        <taxon>Streptophyta</taxon>
        <taxon>Embryophyta</taxon>
        <taxon>Tracheophyta</taxon>
        <taxon>Spermatophyta</taxon>
        <taxon>Magnoliopsida</taxon>
        <taxon>eudicotyledons</taxon>
        <taxon>Gunneridae</taxon>
        <taxon>Pentapetalae</taxon>
        <taxon>rosids</taxon>
        <taxon>malvids</taxon>
        <taxon>Malvales</taxon>
        <taxon>Malvaceae</taxon>
        <taxon>Malvoideae</taxon>
        <taxon>Hibiscus</taxon>
    </lineage>
</organism>
<feature type="signal peptide" evidence="2">
    <location>
        <begin position="1"/>
        <end position="17"/>
    </location>
</feature>
<proteinExistence type="predicted"/>
<evidence type="ECO:0000313" key="3">
    <source>
        <dbReference type="EMBL" id="KAK8574400.1"/>
    </source>
</evidence>
<evidence type="ECO:0000256" key="1">
    <source>
        <dbReference type="SAM" id="MobiDB-lite"/>
    </source>
</evidence>
<gene>
    <name evidence="3" type="ORF">V6N12_062094</name>
</gene>
<keyword evidence="2" id="KW-0732">Signal</keyword>
<evidence type="ECO:0008006" key="5">
    <source>
        <dbReference type="Google" id="ProtNLM"/>
    </source>
</evidence>
<evidence type="ECO:0000313" key="4">
    <source>
        <dbReference type="Proteomes" id="UP001472677"/>
    </source>
</evidence>
<evidence type="ECO:0000256" key="2">
    <source>
        <dbReference type="SAM" id="SignalP"/>
    </source>
</evidence>
<dbReference type="Proteomes" id="UP001472677">
    <property type="component" value="Unassembled WGS sequence"/>
</dbReference>
<dbReference type="EMBL" id="JBBPBM010000007">
    <property type="protein sequence ID" value="KAK8574400.1"/>
    <property type="molecule type" value="Genomic_DNA"/>
</dbReference>
<comment type="caution">
    <text evidence="3">The sequence shown here is derived from an EMBL/GenBank/DDBJ whole genome shotgun (WGS) entry which is preliminary data.</text>
</comment>
<accession>A0ABR2F7U8</accession>
<protein>
    <recommendedName>
        <fullName evidence="5">Secreted protein</fullName>
    </recommendedName>
</protein>
<name>A0ABR2F7U8_9ROSI</name>
<feature type="region of interest" description="Disordered" evidence="1">
    <location>
        <begin position="93"/>
        <end position="117"/>
    </location>
</feature>
<reference evidence="3 4" key="1">
    <citation type="journal article" date="2024" name="G3 (Bethesda)">
        <title>Genome assembly of Hibiscus sabdariffa L. provides insights into metabolisms of medicinal natural products.</title>
        <authorList>
            <person name="Kim T."/>
        </authorList>
    </citation>
    <scope>NUCLEOTIDE SEQUENCE [LARGE SCALE GENOMIC DNA]</scope>
    <source>
        <strain evidence="3">TK-2024</strain>
        <tissue evidence="3">Old leaves</tissue>
    </source>
</reference>